<evidence type="ECO:0000313" key="1">
    <source>
        <dbReference type="EMBL" id="SEB43606.1"/>
    </source>
</evidence>
<evidence type="ECO:0000313" key="2">
    <source>
        <dbReference type="Proteomes" id="UP000199622"/>
    </source>
</evidence>
<dbReference type="EMBL" id="FNSO01000003">
    <property type="protein sequence ID" value="SEB43606.1"/>
    <property type="molecule type" value="Genomic_DNA"/>
</dbReference>
<name>A0A1H4JC85_9PSEU</name>
<gene>
    <name evidence="1" type="ORF">SAMN04489727_1727</name>
</gene>
<sequence length="137" mass="14338">MGTKTVLLAAYVNVNSTDLSQYGCTAELPIEVAAEDGTTFGSGGWEENVGGLKSGSMKVKFKQSVTATELDSIMWPLLGTVVPFELRVSQAAVGASNPKYTGSVLISKWTPISGDVGKILEVDVEWPTSGAVARAVV</sequence>
<reference evidence="2" key="1">
    <citation type="submission" date="2016-10" db="EMBL/GenBank/DDBJ databases">
        <authorList>
            <person name="Varghese N."/>
            <person name="Submissions S."/>
        </authorList>
    </citation>
    <scope>NUCLEOTIDE SEQUENCE [LARGE SCALE GENOMIC DNA]</scope>
    <source>
        <strain evidence="2">DSM 44544</strain>
    </source>
</reference>
<dbReference type="Proteomes" id="UP000199622">
    <property type="component" value="Unassembled WGS sequence"/>
</dbReference>
<proteinExistence type="predicted"/>
<accession>A0A1H4JC85</accession>
<organism evidence="1 2">
    <name type="scientific">Amycolatopsis tolypomycina</name>
    <dbReference type="NCBI Taxonomy" id="208445"/>
    <lineage>
        <taxon>Bacteria</taxon>
        <taxon>Bacillati</taxon>
        <taxon>Actinomycetota</taxon>
        <taxon>Actinomycetes</taxon>
        <taxon>Pseudonocardiales</taxon>
        <taxon>Pseudonocardiaceae</taxon>
        <taxon>Amycolatopsis</taxon>
    </lineage>
</organism>
<dbReference type="STRING" id="208445.SAMN04489727_1727"/>
<dbReference type="OrthoDB" id="3387635at2"/>
<dbReference type="RefSeq" id="WP_091305282.1">
    <property type="nucleotide sequence ID" value="NZ_FNSO01000003.1"/>
</dbReference>
<keyword evidence="2" id="KW-1185">Reference proteome</keyword>
<protein>
    <recommendedName>
        <fullName evidence="3">Phage tail tube protein</fullName>
    </recommendedName>
</protein>
<evidence type="ECO:0008006" key="3">
    <source>
        <dbReference type="Google" id="ProtNLM"/>
    </source>
</evidence>
<dbReference type="AlphaFoldDB" id="A0A1H4JC85"/>